<dbReference type="GO" id="GO:0009055">
    <property type="term" value="F:electron transfer activity"/>
    <property type="evidence" value="ECO:0007669"/>
    <property type="project" value="InterPro"/>
</dbReference>
<evidence type="ECO:0000313" key="17">
    <source>
        <dbReference type="Proteomes" id="UP000198341"/>
    </source>
</evidence>
<dbReference type="PANTHER" id="PTHR34688">
    <property type="entry name" value="CYTOCHROME C6, CHLOROPLASTIC"/>
    <property type="match status" value="1"/>
</dbReference>
<keyword evidence="5 13" id="KW-0349">Heme</keyword>
<dbReference type="GO" id="GO:0005506">
    <property type="term" value="F:iron ion binding"/>
    <property type="evidence" value="ECO:0007669"/>
    <property type="project" value="InterPro"/>
</dbReference>
<dbReference type="AlphaFoldDB" id="K8EGK4"/>
<feature type="compositionally biased region" description="Basic and acidic residues" evidence="14">
    <location>
        <begin position="46"/>
        <end position="61"/>
    </location>
</feature>
<name>K8EGK4_9CHLO</name>
<evidence type="ECO:0000256" key="4">
    <source>
        <dbReference type="ARBA" id="ARBA00022531"/>
    </source>
</evidence>
<keyword evidence="17" id="KW-1185">Reference proteome</keyword>
<dbReference type="Pfam" id="PF00034">
    <property type="entry name" value="Cytochrom_C"/>
    <property type="match status" value="1"/>
</dbReference>
<dbReference type="InterPro" id="IPR036909">
    <property type="entry name" value="Cyt_c-like_dom_sf"/>
</dbReference>
<evidence type="ECO:0000256" key="13">
    <source>
        <dbReference type="PROSITE-ProRule" id="PRU00433"/>
    </source>
</evidence>
<dbReference type="InterPro" id="IPR009056">
    <property type="entry name" value="Cyt_c-like_dom"/>
</dbReference>
<dbReference type="GO" id="GO:0020037">
    <property type="term" value="F:heme binding"/>
    <property type="evidence" value="ECO:0007669"/>
    <property type="project" value="InterPro"/>
</dbReference>
<dbReference type="SUPFAM" id="SSF46626">
    <property type="entry name" value="Cytochrome c"/>
    <property type="match status" value="1"/>
</dbReference>
<keyword evidence="4" id="KW-0602">Photosynthesis</keyword>
<keyword evidence="7" id="KW-0249">Electron transport</keyword>
<sequence length="226" mass="24656">MGSSSLFFVAKSSSPSSEKVEMKTKKAMKLSSHSTRSTRRNFGDLSLHREEGKEERDNHDNRLKSSSLWQLHQKHQKWSSTVFVSSWCFVACVLLPMHFSPPSPATASTMTMEEDSNISSMNNGKALFKGAGGCIGCHAAGGNIVEAGKTLSLQDLRKNGANGKEDVAEVISLGKNKMPGYGENCVGKGKCTFAKRLTEKEIDDLSAFVWNVANDESESSWAKALE</sequence>
<keyword evidence="8 13" id="KW-0408">Iron</keyword>
<dbReference type="InterPro" id="IPR023655">
    <property type="entry name" value="Cyt_C6"/>
</dbReference>
<evidence type="ECO:0000256" key="14">
    <source>
        <dbReference type="SAM" id="MobiDB-lite"/>
    </source>
</evidence>
<evidence type="ECO:0000256" key="8">
    <source>
        <dbReference type="ARBA" id="ARBA00023004"/>
    </source>
</evidence>
<feature type="compositionally biased region" description="Low complexity" evidence="14">
    <location>
        <begin position="1"/>
        <end position="17"/>
    </location>
</feature>
<evidence type="ECO:0000256" key="11">
    <source>
        <dbReference type="ARBA" id="ARBA00031247"/>
    </source>
</evidence>
<organism evidence="16 17">
    <name type="scientific">Bathycoccus prasinos</name>
    <dbReference type="NCBI Taxonomy" id="41875"/>
    <lineage>
        <taxon>Eukaryota</taxon>
        <taxon>Viridiplantae</taxon>
        <taxon>Chlorophyta</taxon>
        <taxon>Mamiellophyceae</taxon>
        <taxon>Mamiellales</taxon>
        <taxon>Bathycoccaceae</taxon>
        <taxon>Bathycoccus</taxon>
    </lineage>
</organism>
<evidence type="ECO:0000256" key="6">
    <source>
        <dbReference type="ARBA" id="ARBA00022723"/>
    </source>
</evidence>
<dbReference type="KEGG" id="bpg:Bathy06g00630"/>
<comment type="similarity">
    <text evidence="2">Belongs to the cytochrome c family. PetJ subfamily.</text>
</comment>
<evidence type="ECO:0000256" key="7">
    <source>
        <dbReference type="ARBA" id="ARBA00022982"/>
    </source>
</evidence>
<dbReference type="Gene3D" id="1.10.760.10">
    <property type="entry name" value="Cytochrome c-like domain"/>
    <property type="match status" value="1"/>
</dbReference>
<reference evidence="16 17" key="1">
    <citation type="submission" date="2011-10" db="EMBL/GenBank/DDBJ databases">
        <authorList>
            <person name="Genoscope - CEA"/>
        </authorList>
    </citation>
    <scope>NUCLEOTIDE SEQUENCE [LARGE SCALE GENOMIC DNA]</scope>
    <source>
        <strain evidence="16 17">RCC 1105</strain>
    </source>
</reference>
<dbReference type="Proteomes" id="UP000198341">
    <property type="component" value="Chromosome 6"/>
</dbReference>
<dbReference type="GeneID" id="19015043"/>
<dbReference type="GO" id="GO:0015979">
    <property type="term" value="P:photosynthesis"/>
    <property type="evidence" value="ECO:0007669"/>
    <property type="project" value="UniProtKB-KW"/>
</dbReference>
<dbReference type="OrthoDB" id="1930491at2759"/>
<dbReference type="RefSeq" id="XP_007512677.1">
    <property type="nucleotide sequence ID" value="XM_007512615.1"/>
</dbReference>
<evidence type="ECO:0000256" key="5">
    <source>
        <dbReference type="ARBA" id="ARBA00022617"/>
    </source>
</evidence>
<evidence type="ECO:0000256" key="10">
    <source>
        <dbReference type="ARBA" id="ARBA00030448"/>
    </source>
</evidence>
<keyword evidence="3" id="KW-0813">Transport</keyword>
<feature type="domain" description="Cytochrome c" evidence="15">
    <location>
        <begin position="119"/>
        <end position="213"/>
    </location>
</feature>
<feature type="region of interest" description="Disordered" evidence="14">
    <location>
        <begin position="1"/>
        <end position="61"/>
    </location>
</feature>
<evidence type="ECO:0000256" key="3">
    <source>
        <dbReference type="ARBA" id="ARBA00022448"/>
    </source>
</evidence>
<evidence type="ECO:0000256" key="2">
    <source>
        <dbReference type="ARBA" id="ARBA00009650"/>
    </source>
</evidence>
<dbReference type="PANTHER" id="PTHR34688:SF2">
    <property type="entry name" value="CYTOCHROME C6, CHLOROPLASTIC"/>
    <property type="match status" value="1"/>
</dbReference>
<comment type="function">
    <text evidence="1">Functions as an electron carrier between membrane-bound cytochrome b6-f and photosystem I in oxygenic photosynthesis.</text>
</comment>
<evidence type="ECO:0000256" key="9">
    <source>
        <dbReference type="ARBA" id="ARBA00023078"/>
    </source>
</evidence>
<evidence type="ECO:0000256" key="12">
    <source>
        <dbReference type="ARBA" id="ARBA00033211"/>
    </source>
</evidence>
<keyword evidence="6 13" id="KW-0479">Metal-binding</keyword>
<gene>
    <name evidence="16" type="ORF">Bathy06g00630</name>
</gene>
<keyword evidence="9" id="KW-0793">Thylakoid</keyword>
<evidence type="ECO:0000256" key="1">
    <source>
        <dbReference type="ARBA" id="ARBA00002347"/>
    </source>
</evidence>
<evidence type="ECO:0000313" key="16">
    <source>
        <dbReference type="EMBL" id="CCO17277.1"/>
    </source>
</evidence>
<protein>
    <recommendedName>
        <fullName evidence="12">Cytochrome c-553</fullName>
    </recommendedName>
    <alternativeName>
        <fullName evidence="11">Cytochrome c553</fullName>
    </alternativeName>
    <alternativeName>
        <fullName evidence="10">Soluble cytochrome f</fullName>
    </alternativeName>
</protein>
<dbReference type="FunFam" id="1.10.760.10:FF:000021">
    <property type="entry name" value="Cytochrome c6, chloroplastic"/>
    <property type="match status" value="1"/>
</dbReference>
<dbReference type="EMBL" id="FO082273">
    <property type="protein sequence ID" value="CCO17277.1"/>
    <property type="molecule type" value="Genomic_DNA"/>
</dbReference>
<accession>K8EGK4</accession>
<proteinExistence type="inferred from homology"/>
<dbReference type="PROSITE" id="PS51007">
    <property type="entry name" value="CYTC"/>
    <property type="match status" value="1"/>
</dbReference>
<evidence type="ECO:0000259" key="15">
    <source>
        <dbReference type="PROSITE" id="PS51007"/>
    </source>
</evidence>